<dbReference type="AlphaFoldDB" id="A0AAV4DRX0"/>
<keyword evidence="3" id="KW-1185">Reference proteome</keyword>
<proteinExistence type="predicted"/>
<reference evidence="2 3" key="1">
    <citation type="journal article" date="2021" name="Elife">
        <title>Chloroplast acquisition without the gene transfer in kleptoplastic sea slugs, Plakobranchus ocellatus.</title>
        <authorList>
            <person name="Maeda T."/>
            <person name="Takahashi S."/>
            <person name="Yoshida T."/>
            <person name="Shimamura S."/>
            <person name="Takaki Y."/>
            <person name="Nagai Y."/>
            <person name="Toyoda A."/>
            <person name="Suzuki Y."/>
            <person name="Arimoto A."/>
            <person name="Ishii H."/>
            <person name="Satoh N."/>
            <person name="Nishiyama T."/>
            <person name="Hasebe M."/>
            <person name="Maruyama T."/>
            <person name="Minagawa J."/>
            <person name="Obokata J."/>
            <person name="Shigenobu S."/>
        </authorList>
    </citation>
    <scope>NUCLEOTIDE SEQUENCE [LARGE SCALE GENOMIC DNA]</scope>
</reference>
<sequence length="184" mass="20730">MKLIIASLAICFFAVYANGQTAAPPDLDEDPRLGAFVGDVKQVDIDEDIVKFAKNLKKKVKKIDAKTLRKIQAKVNAEIDAEVSELKSIDRTEISGHLRNLLMGAIDRLVNETKYEYLNKGLKINLTKRLNEAVEDYRSVSDENLMEAIEEEALELKSTINSTVDLMINQPKTFIDTIDLLVKY</sequence>
<evidence type="ECO:0000256" key="1">
    <source>
        <dbReference type="SAM" id="SignalP"/>
    </source>
</evidence>
<keyword evidence="1" id="KW-0732">Signal</keyword>
<comment type="caution">
    <text evidence="2">The sequence shown here is derived from an EMBL/GenBank/DDBJ whole genome shotgun (WGS) entry which is preliminary data.</text>
</comment>
<name>A0AAV4DRX0_9GAST</name>
<dbReference type="EMBL" id="BLXT01008249">
    <property type="protein sequence ID" value="GFO47052.1"/>
    <property type="molecule type" value="Genomic_DNA"/>
</dbReference>
<evidence type="ECO:0000313" key="3">
    <source>
        <dbReference type="Proteomes" id="UP000735302"/>
    </source>
</evidence>
<organism evidence="2 3">
    <name type="scientific">Plakobranchus ocellatus</name>
    <dbReference type="NCBI Taxonomy" id="259542"/>
    <lineage>
        <taxon>Eukaryota</taxon>
        <taxon>Metazoa</taxon>
        <taxon>Spiralia</taxon>
        <taxon>Lophotrochozoa</taxon>
        <taxon>Mollusca</taxon>
        <taxon>Gastropoda</taxon>
        <taxon>Heterobranchia</taxon>
        <taxon>Euthyneura</taxon>
        <taxon>Panpulmonata</taxon>
        <taxon>Sacoglossa</taxon>
        <taxon>Placobranchoidea</taxon>
        <taxon>Plakobranchidae</taxon>
        <taxon>Plakobranchus</taxon>
    </lineage>
</organism>
<gene>
    <name evidence="2" type="ORF">PoB_007355700</name>
</gene>
<feature type="signal peptide" evidence="1">
    <location>
        <begin position="1"/>
        <end position="19"/>
    </location>
</feature>
<evidence type="ECO:0000313" key="2">
    <source>
        <dbReference type="EMBL" id="GFO47052.1"/>
    </source>
</evidence>
<accession>A0AAV4DRX0</accession>
<protein>
    <submittedName>
        <fullName evidence="2">Uncharacterized protein</fullName>
    </submittedName>
</protein>
<dbReference type="Proteomes" id="UP000735302">
    <property type="component" value="Unassembled WGS sequence"/>
</dbReference>
<feature type="chain" id="PRO_5043752658" evidence="1">
    <location>
        <begin position="20"/>
        <end position="184"/>
    </location>
</feature>